<keyword evidence="1" id="KW-0732">Signal</keyword>
<gene>
    <name evidence="3" type="ORF">Q2T52_04645</name>
</gene>
<organism evidence="3 4">
    <name type="scientific">Rhizobium oryzicola</name>
    <dbReference type="NCBI Taxonomy" id="1232668"/>
    <lineage>
        <taxon>Bacteria</taxon>
        <taxon>Pseudomonadati</taxon>
        <taxon>Pseudomonadota</taxon>
        <taxon>Alphaproteobacteria</taxon>
        <taxon>Hyphomicrobiales</taxon>
        <taxon>Rhizobiaceae</taxon>
        <taxon>Rhizobium/Agrobacterium group</taxon>
        <taxon>Rhizobium</taxon>
    </lineage>
</organism>
<evidence type="ECO:0000313" key="3">
    <source>
        <dbReference type="EMBL" id="MDO1581378.1"/>
    </source>
</evidence>
<dbReference type="GO" id="GO:0016787">
    <property type="term" value="F:hydrolase activity"/>
    <property type="evidence" value="ECO:0007669"/>
    <property type="project" value="UniProtKB-KW"/>
</dbReference>
<feature type="signal peptide" evidence="1">
    <location>
        <begin position="1"/>
        <end position="23"/>
    </location>
</feature>
<evidence type="ECO:0000259" key="2">
    <source>
        <dbReference type="Pfam" id="PF06057"/>
    </source>
</evidence>
<accession>A0ABT8SU00</accession>
<reference evidence="3" key="2">
    <citation type="submission" date="2023-07" db="EMBL/GenBank/DDBJ databases">
        <authorList>
            <person name="Sun H."/>
        </authorList>
    </citation>
    <scope>NUCLEOTIDE SEQUENCE</scope>
    <source>
        <strain evidence="3">05753</strain>
    </source>
</reference>
<name>A0ABT8SU00_9HYPH</name>
<reference evidence="3" key="1">
    <citation type="journal article" date="2015" name="Int. J. Syst. Evol. Microbiol.">
        <title>Rhizobium oryzicola sp. nov., potential plant-growth-promoting endophytic bacteria isolated from rice roots.</title>
        <authorList>
            <person name="Zhang X.X."/>
            <person name="Gao J.S."/>
            <person name="Cao Y.H."/>
            <person name="Sheirdil R.A."/>
            <person name="Wang X.C."/>
            <person name="Zhang L."/>
        </authorList>
    </citation>
    <scope>NUCLEOTIDE SEQUENCE</scope>
    <source>
        <strain evidence="3">05753</strain>
    </source>
</reference>
<dbReference type="SUPFAM" id="SSF53474">
    <property type="entry name" value="alpha/beta-Hydrolases"/>
    <property type="match status" value="2"/>
</dbReference>
<dbReference type="Proteomes" id="UP001169006">
    <property type="component" value="Unassembled WGS sequence"/>
</dbReference>
<dbReference type="InterPro" id="IPR010333">
    <property type="entry name" value="VirJ"/>
</dbReference>
<dbReference type="InterPro" id="IPR011225">
    <property type="entry name" value="IV_sec_VirJ"/>
</dbReference>
<evidence type="ECO:0000256" key="1">
    <source>
        <dbReference type="SAM" id="SignalP"/>
    </source>
</evidence>
<feature type="chain" id="PRO_5047217668" evidence="1">
    <location>
        <begin position="24"/>
        <end position="451"/>
    </location>
</feature>
<dbReference type="Gene3D" id="3.40.50.1820">
    <property type="entry name" value="alpha/beta hydrolase"/>
    <property type="match status" value="2"/>
</dbReference>
<keyword evidence="4" id="KW-1185">Reference proteome</keyword>
<protein>
    <submittedName>
        <fullName evidence="3">AcvB/VirJ family lysyl-phosphatidylglycerol hydrolase</fullName>
    </submittedName>
</protein>
<sequence>MIRVITACLMVLLAASASRPPFDTDTLPVDRVLMPANRPDGVVVLISGKDGWSEKEQDVADQLLKRHAVVVGVDLQDWYEKLASKKKDCHYLVADIENLNRQIHRSAGMNTYRTPIVAGMEDGGMLALAIAAQTPAATIGATVAVDPNAVVPLETVLCTPAPKTAATGGTIYGLTDGALPDPVTVSLGETASKEGRDNVAAIKAKHSDIWVKDQMDGSAVDRLAHETKAALDRIRKSGSPLDLPIVALEATPKLNTMAVIYSGDGGWRDIDKQLANYLQEDGVPVVGVDALRYFWEERSVEHTAADLSHIIETYKKKWKVDHVILVGYSFGANILPITYNNLPPQDRASVQMLSLIAPSHKADFQISVMGWFGAQGQGTHGDPAEHMAQIEPRKVQCIYGTAEADDSACTGVTNIAGVQVLPRPGGHHFDGDYRPLAKAIIERSKALSLMN</sequence>
<feature type="domain" description="Bacterial virulence" evidence="2">
    <location>
        <begin position="256"/>
        <end position="444"/>
    </location>
</feature>
<comment type="caution">
    <text evidence="3">The sequence shown here is derived from an EMBL/GenBank/DDBJ whole genome shotgun (WGS) entry which is preliminary data.</text>
</comment>
<proteinExistence type="predicted"/>
<dbReference type="InterPro" id="IPR029058">
    <property type="entry name" value="AB_hydrolase_fold"/>
</dbReference>
<dbReference type="RefSeq" id="WP_302075489.1">
    <property type="nucleotide sequence ID" value="NZ_JAUKWQ010000001.1"/>
</dbReference>
<evidence type="ECO:0000313" key="4">
    <source>
        <dbReference type="Proteomes" id="UP001169006"/>
    </source>
</evidence>
<dbReference type="EMBL" id="JAUKWQ010000001">
    <property type="protein sequence ID" value="MDO1581378.1"/>
    <property type="molecule type" value="Genomic_DNA"/>
</dbReference>
<keyword evidence="3" id="KW-0378">Hydrolase</keyword>
<dbReference type="PIRSF" id="PIRSF029063">
    <property type="entry name" value="IV_sec_VirJ"/>
    <property type="match status" value="1"/>
</dbReference>
<dbReference type="Pfam" id="PF06057">
    <property type="entry name" value="VirJ"/>
    <property type="match status" value="1"/>
</dbReference>